<dbReference type="AlphaFoldDB" id="A0A3B0TQ23"/>
<proteinExistence type="predicted"/>
<sequence length="160" mass="18171">MLRAAFILLIPLLANILNYATSSIESTGIHQRRFLAYSRYRSDFTAVCHLRYQQESCPLCGELHALRVHGYRLRCVCDCDRGDNDTIRVVVIRCETARAAGNRYTMRLFPDFLVPGCVIRLDHIEEAYEERRAGAGTDRLCGILGYLDDCEPIMSPLSPL</sequence>
<reference evidence="1" key="1">
    <citation type="submission" date="2018-06" db="EMBL/GenBank/DDBJ databases">
        <authorList>
            <person name="Zhirakovskaya E."/>
        </authorList>
    </citation>
    <scope>NUCLEOTIDE SEQUENCE</scope>
</reference>
<accession>A0A3B0TQ23</accession>
<gene>
    <name evidence="1" type="ORF">MNBD_BACTEROID01-774</name>
</gene>
<organism evidence="1">
    <name type="scientific">hydrothermal vent metagenome</name>
    <dbReference type="NCBI Taxonomy" id="652676"/>
    <lineage>
        <taxon>unclassified sequences</taxon>
        <taxon>metagenomes</taxon>
        <taxon>ecological metagenomes</taxon>
    </lineage>
</organism>
<name>A0A3B0TQ23_9ZZZZ</name>
<dbReference type="EMBL" id="UOEP01000127">
    <property type="protein sequence ID" value="VAW20711.1"/>
    <property type="molecule type" value="Genomic_DNA"/>
</dbReference>
<protein>
    <submittedName>
        <fullName evidence="1">Uncharacterized protein</fullName>
    </submittedName>
</protein>
<evidence type="ECO:0000313" key="1">
    <source>
        <dbReference type="EMBL" id="VAW20711.1"/>
    </source>
</evidence>